<evidence type="ECO:0000313" key="1">
    <source>
        <dbReference type="EMBL" id="PWE53591.1"/>
    </source>
</evidence>
<protein>
    <submittedName>
        <fullName evidence="1">Uncharacterized protein</fullName>
    </submittedName>
</protein>
<organism evidence="1 2">
    <name type="scientific">Metarhizobium album</name>
    <dbReference type="NCBI Taxonomy" id="2182425"/>
    <lineage>
        <taxon>Bacteria</taxon>
        <taxon>Pseudomonadati</taxon>
        <taxon>Pseudomonadota</taxon>
        <taxon>Alphaproteobacteria</taxon>
        <taxon>Hyphomicrobiales</taxon>
        <taxon>Rhizobiaceae</taxon>
        <taxon>Metarhizobium</taxon>
    </lineage>
</organism>
<gene>
    <name evidence="1" type="ORF">DEM27_25505</name>
</gene>
<name>A0A2U2DK11_9HYPH</name>
<accession>A0A2U2DK11</accession>
<keyword evidence="2" id="KW-1185">Reference proteome</keyword>
<dbReference type="Proteomes" id="UP000245252">
    <property type="component" value="Unassembled WGS sequence"/>
</dbReference>
<dbReference type="AlphaFoldDB" id="A0A2U2DK11"/>
<evidence type="ECO:0000313" key="2">
    <source>
        <dbReference type="Proteomes" id="UP000245252"/>
    </source>
</evidence>
<reference evidence="1 2" key="1">
    <citation type="submission" date="2018-05" db="EMBL/GenBank/DDBJ databases">
        <title>The draft genome of strain NS-104.</title>
        <authorList>
            <person name="Hang P."/>
            <person name="Jiang J."/>
        </authorList>
    </citation>
    <scope>NUCLEOTIDE SEQUENCE [LARGE SCALE GENOMIC DNA]</scope>
    <source>
        <strain evidence="1 2">NS-104</strain>
    </source>
</reference>
<proteinExistence type="predicted"/>
<dbReference type="EMBL" id="QFBC01000015">
    <property type="protein sequence ID" value="PWE53591.1"/>
    <property type="molecule type" value="Genomic_DNA"/>
</dbReference>
<comment type="caution">
    <text evidence="1">The sequence shown here is derived from an EMBL/GenBank/DDBJ whole genome shotgun (WGS) entry which is preliminary data.</text>
</comment>
<sequence>MMPASAKVSMVDLDPVELIWMVMALKEDPGGPPASSTLSGAFANCAKQALDPRSVLIDKSQALPAIPAGTHGRHLR</sequence>